<proteinExistence type="predicted"/>
<evidence type="ECO:0000313" key="2">
    <source>
        <dbReference type="Proteomes" id="UP000812287"/>
    </source>
</evidence>
<reference evidence="1" key="1">
    <citation type="submission" date="2020-11" db="EMBL/GenBank/DDBJ databases">
        <title>Adaptations for nitrogen fixation in a non-lichenized fungal sporocarp promotes dispersal by wood-feeding termites.</title>
        <authorList>
            <consortium name="DOE Joint Genome Institute"/>
            <person name="Koch R.A."/>
            <person name="Yoon G."/>
            <person name="Arayal U."/>
            <person name="Lail K."/>
            <person name="Amirebrahimi M."/>
            <person name="Labutti K."/>
            <person name="Lipzen A."/>
            <person name="Riley R."/>
            <person name="Barry K."/>
            <person name="Henrissat B."/>
            <person name="Grigoriev I.V."/>
            <person name="Herr J.R."/>
            <person name="Aime M.C."/>
        </authorList>
    </citation>
    <scope>NUCLEOTIDE SEQUENCE</scope>
    <source>
        <strain evidence="1">MCA 3950</strain>
    </source>
</reference>
<protein>
    <submittedName>
        <fullName evidence="1">Uncharacterized protein</fullName>
    </submittedName>
</protein>
<gene>
    <name evidence="1" type="ORF">BT62DRAFT_1078083</name>
</gene>
<dbReference type="RefSeq" id="XP_043037388.1">
    <property type="nucleotide sequence ID" value="XM_043179356.1"/>
</dbReference>
<dbReference type="GeneID" id="66101650"/>
<accession>A0A9P7VNP6</accession>
<organism evidence="1 2">
    <name type="scientific">Guyanagaster necrorhizus</name>
    <dbReference type="NCBI Taxonomy" id="856835"/>
    <lineage>
        <taxon>Eukaryota</taxon>
        <taxon>Fungi</taxon>
        <taxon>Dikarya</taxon>
        <taxon>Basidiomycota</taxon>
        <taxon>Agaricomycotina</taxon>
        <taxon>Agaricomycetes</taxon>
        <taxon>Agaricomycetidae</taxon>
        <taxon>Agaricales</taxon>
        <taxon>Marasmiineae</taxon>
        <taxon>Physalacriaceae</taxon>
        <taxon>Guyanagaster</taxon>
    </lineage>
</organism>
<dbReference type="EMBL" id="MU250542">
    <property type="protein sequence ID" value="KAG7443888.1"/>
    <property type="molecule type" value="Genomic_DNA"/>
</dbReference>
<comment type="caution">
    <text evidence="1">The sequence shown here is derived from an EMBL/GenBank/DDBJ whole genome shotgun (WGS) entry which is preliminary data.</text>
</comment>
<sequence>MSLPFSTSRTQICLGRRRWYPAIVSIALSNHFAVEDPGDQQVEDTLNANWRFLMPTTASTLTMSSLSSTLRWRFKEGPSTSSTLWCRPTNVLNECEDSFLELGALNSRAPSSSRSYHCLRLTYLSYDSPFASPGILDLMELLASIKYLKAGISEFKIPHVHLKHRSNVGSLHTRRLSFIQSLIIPMQGDVAELAGLVTGACRYGVTITLKIGTIGDLMQPDFLRHDDSQ</sequence>
<dbReference type="AlphaFoldDB" id="A0A9P7VNP6"/>
<keyword evidence="2" id="KW-1185">Reference proteome</keyword>
<name>A0A9P7VNP6_9AGAR</name>
<dbReference type="Proteomes" id="UP000812287">
    <property type="component" value="Unassembled WGS sequence"/>
</dbReference>
<evidence type="ECO:0000313" key="1">
    <source>
        <dbReference type="EMBL" id="KAG7443888.1"/>
    </source>
</evidence>